<dbReference type="SUPFAM" id="SSF52047">
    <property type="entry name" value="RNI-like"/>
    <property type="match status" value="2"/>
</dbReference>
<feature type="domain" description="Disease resistance protein At4g27190-like leucine-rich repeats" evidence="8">
    <location>
        <begin position="1550"/>
        <end position="1648"/>
    </location>
</feature>
<dbReference type="InterPro" id="IPR032675">
    <property type="entry name" value="LRR_dom_sf"/>
</dbReference>
<dbReference type="PRINTS" id="PR00364">
    <property type="entry name" value="DISEASERSIST"/>
</dbReference>
<feature type="domain" description="NB-ARC" evidence="7">
    <location>
        <begin position="166"/>
        <end position="330"/>
    </location>
</feature>
<feature type="region of interest" description="Disordered" evidence="6">
    <location>
        <begin position="130"/>
        <end position="154"/>
    </location>
</feature>
<dbReference type="Gene3D" id="3.40.50.300">
    <property type="entry name" value="P-loop containing nucleotide triphosphate hydrolases"/>
    <property type="match status" value="1"/>
</dbReference>
<dbReference type="EMBL" id="JBCNJP010000008">
    <property type="protein sequence ID" value="KAK9074587.1"/>
    <property type="molecule type" value="Genomic_DNA"/>
</dbReference>
<gene>
    <name evidence="9" type="ORF">SSX86_007185</name>
</gene>
<dbReference type="GO" id="GO:0005524">
    <property type="term" value="F:ATP binding"/>
    <property type="evidence" value="ECO:0007669"/>
    <property type="project" value="UniProtKB-KW"/>
</dbReference>
<organism evidence="9 10">
    <name type="scientific">Deinandra increscens subsp. villosa</name>
    <dbReference type="NCBI Taxonomy" id="3103831"/>
    <lineage>
        <taxon>Eukaryota</taxon>
        <taxon>Viridiplantae</taxon>
        <taxon>Streptophyta</taxon>
        <taxon>Embryophyta</taxon>
        <taxon>Tracheophyta</taxon>
        <taxon>Spermatophyta</taxon>
        <taxon>Magnoliopsida</taxon>
        <taxon>eudicotyledons</taxon>
        <taxon>Gunneridae</taxon>
        <taxon>Pentapetalae</taxon>
        <taxon>asterids</taxon>
        <taxon>campanulids</taxon>
        <taxon>Asterales</taxon>
        <taxon>Asteraceae</taxon>
        <taxon>Asteroideae</taxon>
        <taxon>Heliantheae alliance</taxon>
        <taxon>Madieae</taxon>
        <taxon>Madiinae</taxon>
        <taxon>Deinandra</taxon>
    </lineage>
</organism>
<keyword evidence="5" id="KW-0547">Nucleotide-binding</keyword>
<evidence type="ECO:0000256" key="4">
    <source>
        <dbReference type="ARBA" id="ARBA00022821"/>
    </source>
</evidence>
<evidence type="ECO:0000256" key="1">
    <source>
        <dbReference type="ARBA" id="ARBA00008894"/>
    </source>
</evidence>
<keyword evidence="10" id="KW-1185">Reference proteome</keyword>
<dbReference type="GO" id="GO:0006952">
    <property type="term" value="P:defense response"/>
    <property type="evidence" value="ECO:0007669"/>
    <property type="project" value="UniProtKB-KW"/>
</dbReference>
<keyword evidence="4" id="KW-0611">Plant defense</keyword>
<name>A0AAP0DKV6_9ASTR</name>
<dbReference type="SUPFAM" id="SSF52540">
    <property type="entry name" value="P-loop containing nucleoside triphosphate hydrolases"/>
    <property type="match status" value="1"/>
</dbReference>
<evidence type="ECO:0000259" key="8">
    <source>
        <dbReference type="Pfam" id="PF23247"/>
    </source>
</evidence>
<feature type="compositionally biased region" description="Acidic residues" evidence="6">
    <location>
        <begin position="1873"/>
        <end position="1883"/>
    </location>
</feature>
<feature type="domain" description="Disease resistance protein At4g27190-like leucine-rich repeats" evidence="8">
    <location>
        <begin position="1074"/>
        <end position="1188"/>
    </location>
</feature>
<dbReference type="Gene3D" id="1.10.8.430">
    <property type="entry name" value="Helical domain of apoptotic protease-activating factors"/>
    <property type="match status" value="1"/>
</dbReference>
<feature type="domain" description="Disease resistance protein At4g27190-like leucine-rich repeats" evidence="8">
    <location>
        <begin position="1723"/>
        <end position="1834"/>
    </location>
</feature>
<dbReference type="SUPFAM" id="SSF52058">
    <property type="entry name" value="L domain-like"/>
    <property type="match status" value="3"/>
</dbReference>
<evidence type="ECO:0000259" key="7">
    <source>
        <dbReference type="Pfam" id="PF00931"/>
    </source>
</evidence>
<dbReference type="InterPro" id="IPR027417">
    <property type="entry name" value="P-loop_NTPase"/>
</dbReference>
<evidence type="ECO:0000256" key="5">
    <source>
        <dbReference type="ARBA" id="ARBA00022840"/>
    </source>
</evidence>
<dbReference type="Gene3D" id="1.10.10.10">
    <property type="entry name" value="Winged helix-like DNA-binding domain superfamily/Winged helix DNA-binding domain"/>
    <property type="match status" value="1"/>
</dbReference>
<keyword evidence="2" id="KW-0433">Leucine-rich repeat</keyword>
<keyword evidence="5" id="KW-0067">ATP-binding</keyword>
<protein>
    <recommendedName>
        <fullName evidence="11">AAA+ ATPase domain-containing protein</fullName>
    </recommendedName>
</protein>
<comment type="caution">
    <text evidence="9">The sequence shown here is derived from an EMBL/GenBank/DDBJ whole genome shotgun (WGS) entry which is preliminary data.</text>
</comment>
<evidence type="ECO:0000256" key="2">
    <source>
        <dbReference type="ARBA" id="ARBA00022614"/>
    </source>
</evidence>
<dbReference type="InterPro" id="IPR050905">
    <property type="entry name" value="Plant_NBS-LRR"/>
</dbReference>
<dbReference type="PANTHER" id="PTHR33463">
    <property type="entry name" value="NB-ARC DOMAIN-CONTAINING PROTEIN-RELATED"/>
    <property type="match status" value="1"/>
</dbReference>
<dbReference type="Gene3D" id="3.80.10.10">
    <property type="entry name" value="Ribonuclease Inhibitor"/>
    <property type="match status" value="5"/>
</dbReference>
<accession>A0AAP0DKV6</accession>
<evidence type="ECO:0000313" key="10">
    <source>
        <dbReference type="Proteomes" id="UP001408789"/>
    </source>
</evidence>
<dbReference type="Proteomes" id="UP001408789">
    <property type="component" value="Unassembled WGS sequence"/>
</dbReference>
<dbReference type="Pfam" id="PF00931">
    <property type="entry name" value="NB-ARC"/>
    <property type="match status" value="1"/>
</dbReference>
<dbReference type="PANTHER" id="PTHR33463:SF222">
    <property type="entry name" value="NB-ARC-RELATED"/>
    <property type="match status" value="1"/>
</dbReference>
<reference evidence="9 10" key="1">
    <citation type="submission" date="2024-04" db="EMBL/GenBank/DDBJ databases">
        <title>The reference genome of an endangered Asteraceae, Deinandra increscens subsp. villosa, native to the Central Coast of California.</title>
        <authorList>
            <person name="Guilliams M."/>
            <person name="Hasenstab-Lehman K."/>
            <person name="Meyer R."/>
            <person name="Mcevoy S."/>
        </authorList>
    </citation>
    <scope>NUCLEOTIDE SEQUENCE [LARGE SCALE GENOMIC DNA]</scope>
    <source>
        <tissue evidence="9">Leaf</tissue>
    </source>
</reference>
<dbReference type="GO" id="GO:0043531">
    <property type="term" value="F:ADP binding"/>
    <property type="evidence" value="ECO:0007669"/>
    <property type="project" value="InterPro"/>
</dbReference>
<feature type="compositionally biased region" description="Low complexity" evidence="6">
    <location>
        <begin position="141"/>
        <end position="150"/>
    </location>
</feature>
<feature type="region of interest" description="Disordered" evidence="6">
    <location>
        <begin position="1845"/>
        <end position="1883"/>
    </location>
</feature>
<sequence length="1976" mass="226427">MEQVLFQQVINPVVKLLARHITRHVGYVFCTTKQLTHATKRMNDLKSKSIDVETHKDANVINRKEVPDGVEGWLTEVEKIKEKVESISIDQGIGCLNLKMRYEVGRKAAKATETIENLITKKSEFDWTDAPIPTGRVDPNPASSATSTPSLGDVFKSREMPFNDALELLQQDHSKSQVIALCGMGGVGKTTMMNQLKQVANDKNMFNFIVKVVIGTNPNMLSIQNDIALGIGGEKLREATLEERADSLCEKFKKRLEVEKTKILIILDDVWKKTDIKYIGLASPFPEGVKLLLTSRNSKICREIAIGSIFQEVKVNVMKEEEAQNFFSQITEVSEQVDHEKYEIGCKIIKKCGCLPLAIELIATTLNSQETFVWNSTLQRLNTNNIDEDVQEIIKISYEYIRKEEDKEIFLLCGLFPEDSDISIEYLVRYAWGLRLLKDASTLGHARDMTETSVQNLLNANLLIQSDDRGYVKMHDLVLAFVLGEVSVGNQPCIINHGDTSKWDRVGMEESCKRISLTCIGMSEFPEHFKYPNLTLIQLLHGGPSLKFPKEFYENMEKLEVIAYFSMHFPMLPRSLQCSTNLHTLVLDKCELMFDYSFVGDLVTLEVLSFAHCNIYMLPHTIGNLRKLRLLDLTGCNNLCIDDGVFNNLKRLEELYMRVGQRGSPVRLTDTNFEDLEKLSSQLSVLEVEFVKKKTLLKNLSFKNLNKFQISIGCQLENDEYSLQNTLMLVIDHSRELRGCKISELFEKTEKLHLQVTDMIILDDIVSHNHYSFCKLRDLEVSDCRNLKYLFPNSVACGLRKLERLKISSCSVLEALVDNNGGSKINGEVKFEELKFLCLKKLPKLVSLFRIDNVVELSQLKELELDGLSNFTSIYADNNTSASQQPFFNRQVKILKLEKLKISSMEKLKQIWGYCEVESTSEEEVNNISMLKEIEVVRCDSLVNLFPTNPMQLLNHLENLEVKKCGSIEAIFNIDLECVGKDEQLRSNSSKLRSINVSHSENLREVWRIKGGENNSTINLFIHEVESIVITDCTMFRNVFTPTNAKFDMRAVRDTSTDCVESERTQSRTKTDDNISGVVFPSSNLLHSFHNFVHLELCACDVEVVFEIETSPSSSRELVTPIKYQQPLLPNLQSIKLIYMGNMSHVWKCNNWNTFSILHKTSSFNNLTTITLYGCWKIKYLFLPLMAKLFSNLKEIDIENCKDMEEVVSNRDDKDENVTASTITDFFPNLQSLFLRRMENLKRIGGIETSVFRDQISHEGDVCWSLCQFSREVVISQCSSLIEVFESQGINNKRYIGAGISRLKILTIEYCSLLKQLFTLFTLESLEQLEELDISKCMALEVVFEIESSPPSSRELTTNNQQPLLPNLQSLDLGSMDSMSHVWKCNNWNTFSILHKPSSFNNLTTIRLKDCNMIKYLFSPLMAKLLFNLEKIDIQDCRNMEEVVSNRDDKDENLSASTPINFFPHLETLNFKNLESLKRVGGGETSVFHDQISHVGDVRWSLCQFSREIIIRKSPRLMEVFEAQGINNNENHSGTGVVTSTSIGSLGIPRLSNLKKLKITYCDLLKHVFTFSTLESLRQLEELKIGNCESMEVIVKKENEEQREDVEFPCLKSLKLYGLPNLKGFFLGMNKFHWPVLENVTIRECPQMMVFTIGRSTTPEAKYINTRLGKHSLEYDLNFHVTTDFHQTLLPSLESTSFSSSTTLLKRLPWSFHNLVEIDLDQHSIPSNELLQLQRLERIRADYCNEVEEIFEVEAMEGRNSDSQTIVIIPNLREMEFISVYNLKYIWKSNRHHVLEFPNLTTLSIIRCHKLKHVFTSSMVGSLQQLQDLYINECSRLLVIVKVEEEDEEEEEDNDGQEEEEEEKGEEEKGKEVEEDDDREEVECDVKPKQIVLPSLKSIELQYLESFNGFCLWNDDFSFPSLHTFKIDDCPKIAVFTKGHVDTPALNIIDTDFGRCELREDINSFIKAKIHEGLQF</sequence>
<comment type="similarity">
    <text evidence="1">Belongs to the disease resistance NB-LRR family.</text>
</comment>
<feature type="domain" description="Disease resistance protein At4g27190-like leucine-rich repeats" evidence="8">
    <location>
        <begin position="925"/>
        <end position="1046"/>
    </location>
</feature>
<keyword evidence="3" id="KW-0677">Repeat</keyword>
<feature type="domain" description="Disease resistance protein At4g27190-like leucine-rich repeats" evidence="8">
    <location>
        <begin position="1300"/>
        <end position="1438"/>
    </location>
</feature>
<dbReference type="InterPro" id="IPR057135">
    <property type="entry name" value="At4g27190-like_LRR"/>
</dbReference>
<feature type="domain" description="Disease resistance protein At4g27190-like leucine-rich repeats" evidence="8">
    <location>
        <begin position="760"/>
        <end position="875"/>
    </location>
</feature>
<evidence type="ECO:0000256" key="3">
    <source>
        <dbReference type="ARBA" id="ARBA00022737"/>
    </source>
</evidence>
<evidence type="ECO:0000313" key="9">
    <source>
        <dbReference type="EMBL" id="KAK9074587.1"/>
    </source>
</evidence>
<dbReference type="InterPro" id="IPR002182">
    <property type="entry name" value="NB-ARC"/>
</dbReference>
<evidence type="ECO:0000256" key="6">
    <source>
        <dbReference type="SAM" id="MobiDB-lite"/>
    </source>
</evidence>
<proteinExistence type="inferred from homology"/>
<evidence type="ECO:0008006" key="11">
    <source>
        <dbReference type="Google" id="ProtNLM"/>
    </source>
</evidence>
<dbReference type="Pfam" id="PF23247">
    <property type="entry name" value="LRR_RPS2"/>
    <property type="match status" value="6"/>
</dbReference>
<feature type="compositionally biased region" description="Acidic residues" evidence="6">
    <location>
        <begin position="1845"/>
        <end position="1865"/>
    </location>
</feature>
<dbReference type="InterPro" id="IPR036388">
    <property type="entry name" value="WH-like_DNA-bd_sf"/>
</dbReference>
<dbReference type="InterPro" id="IPR042197">
    <property type="entry name" value="Apaf_helical"/>
</dbReference>